<reference evidence="2" key="1">
    <citation type="submission" date="2020-12" db="EMBL/GenBank/DDBJ databases">
        <title>Sedimentitalea sp. nov., isolated from sand in Incheon.</title>
        <authorList>
            <person name="Kim W."/>
        </authorList>
    </citation>
    <scope>NUCLEOTIDE SEQUENCE</scope>
    <source>
        <strain evidence="2">CAU 1593</strain>
    </source>
</reference>
<protein>
    <submittedName>
        <fullName evidence="2">VWA domain-containing protein</fullName>
    </submittedName>
</protein>
<comment type="caution">
    <text evidence="2">The sequence shown here is derived from an EMBL/GenBank/DDBJ whole genome shotgun (WGS) entry which is preliminary data.</text>
</comment>
<evidence type="ECO:0000259" key="1">
    <source>
        <dbReference type="PROSITE" id="PS50234"/>
    </source>
</evidence>
<dbReference type="Gene3D" id="3.40.50.410">
    <property type="entry name" value="von Willebrand factor, type A domain"/>
    <property type="match status" value="1"/>
</dbReference>
<dbReference type="SUPFAM" id="SSF53300">
    <property type="entry name" value="vWA-like"/>
    <property type="match status" value="1"/>
</dbReference>
<dbReference type="AlphaFoldDB" id="A0A8J7J7A6"/>
<dbReference type="Proteomes" id="UP000619079">
    <property type="component" value="Unassembled WGS sequence"/>
</dbReference>
<sequence length="210" mass="22120">MLVFDASGSMAEMGYNGLDAPRIVDARAALRDALPGITPHRRLGLLVYGPGPRDACSNVDLRFLPRPDATGPILTAVDALSPDGDTPLTQAVHDAAVALDYRHRSGAIVLVTDGKETCGGAPCQLAADLAATGPGLTVHVIGFRVRGSFFAWKDSPTAGMDDGRTVARCLADRTGGQYVSTETTEDLVKALQDTLGCPLFGAAPWWRRFG</sequence>
<name>A0A8J7J7A6_9RHOB</name>
<evidence type="ECO:0000313" key="3">
    <source>
        <dbReference type="Proteomes" id="UP000619079"/>
    </source>
</evidence>
<feature type="domain" description="VWFA" evidence="1">
    <location>
        <begin position="1"/>
        <end position="195"/>
    </location>
</feature>
<accession>A0A8J7J7A6</accession>
<dbReference type="InterPro" id="IPR036465">
    <property type="entry name" value="vWFA_dom_sf"/>
</dbReference>
<evidence type="ECO:0000313" key="2">
    <source>
        <dbReference type="EMBL" id="MBJ6369959.1"/>
    </source>
</evidence>
<dbReference type="EMBL" id="JAELVR010000001">
    <property type="protein sequence ID" value="MBJ6369959.1"/>
    <property type="molecule type" value="Genomic_DNA"/>
</dbReference>
<dbReference type="Pfam" id="PF13519">
    <property type="entry name" value="VWA_2"/>
    <property type="match status" value="1"/>
</dbReference>
<dbReference type="PROSITE" id="PS50234">
    <property type="entry name" value="VWFA"/>
    <property type="match status" value="1"/>
</dbReference>
<dbReference type="InterPro" id="IPR002035">
    <property type="entry name" value="VWF_A"/>
</dbReference>
<keyword evidence="3" id="KW-1185">Reference proteome</keyword>
<proteinExistence type="predicted"/>
<gene>
    <name evidence="2" type="ORF">JF290_00345</name>
</gene>
<organism evidence="2 3">
    <name type="scientific">Sedimentitalea arenosa</name>
    <dbReference type="NCBI Taxonomy" id="2798803"/>
    <lineage>
        <taxon>Bacteria</taxon>
        <taxon>Pseudomonadati</taxon>
        <taxon>Pseudomonadota</taxon>
        <taxon>Alphaproteobacteria</taxon>
        <taxon>Rhodobacterales</taxon>
        <taxon>Paracoccaceae</taxon>
        <taxon>Sedimentitalea</taxon>
    </lineage>
</organism>